<gene>
    <name evidence="3" type="ORF">SAMN05216198_2124</name>
</gene>
<dbReference type="NCBIfam" id="TIGR00524">
    <property type="entry name" value="eIF-2B_rel"/>
    <property type="match status" value="1"/>
</dbReference>
<dbReference type="NCBIfam" id="NF004326">
    <property type="entry name" value="PRK05720.1"/>
    <property type="match status" value="1"/>
</dbReference>
<dbReference type="EMBL" id="LT629748">
    <property type="protein sequence ID" value="SDS51586.1"/>
    <property type="molecule type" value="Genomic_DNA"/>
</dbReference>
<reference evidence="4" key="1">
    <citation type="submission" date="2016-10" db="EMBL/GenBank/DDBJ databases">
        <authorList>
            <person name="Varghese N."/>
            <person name="Submissions S."/>
        </authorList>
    </citation>
    <scope>NUCLEOTIDE SEQUENCE [LARGE SCALE GENOMIC DNA]</scope>
    <source>
        <strain evidence="4">2SM5</strain>
    </source>
</reference>
<dbReference type="Proteomes" id="UP000243426">
    <property type="component" value="Chromosome I"/>
</dbReference>
<dbReference type="Gene3D" id="1.20.120.420">
    <property type="entry name" value="translation initiation factor eif-2b, domain 1"/>
    <property type="match status" value="1"/>
</dbReference>
<dbReference type="GO" id="GO:0019509">
    <property type="term" value="P:L-methionine salvage from methylthioadenosine"/>
    <property type="evidence" value="ECO:0007669"/>
    <property type="project" value="TreeGrafter"/>
</dbReference>
<dbReference type="PANTHER" id="PTHR43475:SF1">
    <property type="entry name" value="METHYLTHIORIBOSE-1-PHOSPHATE ISOMERASE"/>
    <property type="match status" value="1"/>
</dbReference>
<dbReference type="InterPro" id="IPR042529">
    <property type="entry name" value="IF_2B-like_C"/>
</dbReference>
<proteinExistence type="inferred from homology"/>
<evidence type="ECO:0000256" key="1">
    <source>
        <dbReference type="ARBA" id="ARBA00009117"/>
    </source>
</evidence>
<name>A0A1H1SV24_9GAMM</name>
<evidence type="ECO:0000313" key="4">
    <source>
        <dbReference type="Proteomes" id="UP000243426"/>
    </source>
</evidence>
<dbReference type="STRING" id="797277.SAMN05216198_2124"/>
<dbReference type="RefSeq" id="WP_090273276.1">
    <property type="nucleotide sequence ID" value="NZ_LT629748.1"/>
</dbReference>
<dbReference type="InterPro" id="IPR005251">
    <property type="entry name" value="IF-M1Pi"/>
</dbReference>
<dbReference type="InterPro" id="IPR000649">
    <property type="entry name" value="IF-2B-related"/>
</dbReference>
<comment type="similarity">
    <text evidence="1">Belongs to the eIF-2B alpha/beta/delta subunits family. MtnA subfamily.</text>
</comment>
<dbReference type="OrthoDB" id="9803436at2"/>
<evidence type="ECO:0000256" key="2">
    <source>
        <dbReference type="ARBA" id="ARBA00023235"/>
    </source>
</evidence>
<dbReference type="InterPro" id="IPR011559">
    <property type="entry name" value="Initiation_fac_2B_a/b/d"/>
</dbReference>
<organism evidence="3 4">
    <name type="scientific">Halopseudomonas litoralis</name>
    <dbReference type="NCBI Taxonomy" id="797277"/>
    <lineage>
        <taxon>Bacteria</taxon>
        <taxon>Pseudomonadati</taxon>
        <taxon>Pseudomonadota</taxon>
        <taxon>Gammaproteobacteria</taxon>
        <taxon>Pseudomonadales</taxon>
        <taxon>Pseudomonadaceae</taxon>
        <taxon>Halopseudomonas</taxon>
    </lineage>
</organism>
<keyword evidence="2 3" id="KW-0413">Isomerase</keyword>
<dbReference type="SUPFAM" id="SSF100950">
    <property type="entry name" value="NagB/RpiA/CoA transferase-like"/>
    <property type="match status" value="1"/>
</dbReference>
<dbReference type="InterPro" id="IPR037171">
    <property type="entry name" value="NagB/RpiA_transferase-like"/>
</dbReference>
<accession>A0A1H1SV24</accession>
<dbReference type="NCBIfam" id="TIGR00512">
    <property type="entry name" value="salvage_mtnA"/>
    <property type="match status" value="1"/>
</dbReference>
<dbReference type="Gene3D" id="3.40.50.10470">
    <property type="entry name" value="Translation initiation factor eif-2b, domain 2"/>
    <property type="match status" value="1"/>
</dbReference>
<dbReference type="InterPro" id="IPR027363">
    <property type="entry name" value="M1Pi_N"/>
</dbReference>
<dbReference type="PANTHER" id="PTHR43475">
    <property type="entry name" value="METHYLTHIORIBOSE-1-PHOSPHATE ISOMERASE"/>
    <property type="match status" value="1"/>
</dbReference>
<dbReference type="Pfam" id="PF01008">
    <property type="entry name" value="IF-2B"/>
    <property type="match status" value="1"/>
</dbReference>
<dbReference type="AlphaFoldDB" id="A0A1H1SV24"/>
<protein>
    <submittedName>
        <fullName evidence="3">Methylthioribose-1-phosphate isomerase</fullName>
    </submittedName>
</protein>
<keyword evidence="4" id="KW-1185">Reference proteome</keyword>
<sequence>MQFQPQAADLSGVQAMEWCGSSLRLLDQRRLPEEGNWVECQDAVQVAEAIRTGVVQGAAAVGIAAAYGIALAARRIGQAQDWTAALEADFALLSAARPSAANLRWALRMLRERLRRPLGVAANIPELLAQAAISIHVSDREANLAMGKLGMQVIRRHDRQPQNMLTFGNAGALAGGGYGSALGVIRAAHAAGLVAELHACETRPGRAGQRTLWELTQDELPVKLHVDAAAGHLMKSENLSWVVVGAEYIAANGDVVSAIGTYALAILAMHHGLRFMVVAPSSSVDLSLETADEVDLGQPSPGQGGQQLFDVTPADLIDVIVTEKGIVERPDQPRLAELLSHRRLH</sequence>
<dbReference type="GO" id="GO:0046523">
    <property type="term" value="F:S-methyl-5-thioribose-1-phosphate isomerase activity"/>
    <property type="evidence" value="ECO:0007669"/>
    <property type="project" value="TreeGrafter"/>
</dbReference>
<evidence type="ECO:0000313" key="3">
    <source>
        <dbReference type="EMBL" id="SDS51586.1"/>
    </source>
</evidence>